<dbReference type="PANTHER" id="PTHR12110">
    <property type="entry name" value="HYDROXYPYRUVATE ISOMERASE"/>
    <property type="match status" value="1"/>
</dbReference>
<keyword evidence="2" id="KW-1185">Reference proteome</keyword>
<keyword evidence="1" id="KW-0413">Isomerase</keyword>
<name>A0ABS9D5S9_9ALTE</name>
<dbReference type="SUPFAM" id="SSF51658">
    <property type="entry name" value="Xylose isomerase-like"/>
    <property type="match status" value="1"/>
</dbReference>
<dbReference type="Gene3D" id="3.20.20.150">
    <property type="entry name" value="Divalent-metal-dependent TIM barrel enzymes"/>
    <property type="match status" value="1"/>
</dbReference>
<accession>A0ABS9D5S9</accession>
<dbReference type="GO" id="GO:0016853">
    <property type="term" value="F:isomerase activity"/>
    <property type="evidence" value="ECO:0007669"/>
    <property type="project" value="UniProtKB-KW"/>
</dbReference>
<dbReference type="PANTHER" id="PTHR12110:SF41">
    <property type="entry name" value="INOSOSE DEHYDRATASE"/>
    <property type="match status" value="1"/>
</dbReference>
<dbReference type="RefSeq" id="WP_235310906.1">
    <property type="nucleotide sequence ID" value="NZ_JAKGAS010000002.1"/>
</dbReference>
<dbReference type="EMBL" id="JAKGAS010000002">
    <property type="protein sequence ID" value="MCF2947377.1"/>
    <property type="molecule type" value="Genomic_DNA"/>
</dbReference>
<evidence type="ECO:0000313" key="2">
    <source>
        <dbReference type="Proteomes" id="UP001521137"/>
    </source>
</evidence>
<sequence>MGISIMQKSYCLKTILLLALTVSFISPAVSHELGLQLYSVRHQMEKDIPNTFAEISNWGLKIVEGGGNHYGLSAENFRNELIKNDLQIVSVDTSFEEVRDNPMAVVYKARYFGSRYATFYWIPHDGKKGFTIQDAKGAVKAMNNAGKILKANGITLQYHPHGYEFLPHQGGTILDYMLQHTKHAAFQMDVFWVKQAGMDPTALLQQYPGKFLSLHLKDRLKGTQNSTDYKAVVEANVVLGTGDVGISSVVAEAKKQGIRYFFIEDESSRVMIQVPESIKYLKQLDNLSH</sequence>
<organism evidence="1 2">
    <name type="scientific">Paraglaciecola algarum</name>
    <dbReference type="NCBI Taxonomy" id="3050085"/>
    <lineage>
        <taxon>Bacteria</taxon>
        <taxon>Pseudomonadati</taxon>
        <taxon>Pseudomonadota</taxon>
        <taxon>Gammaproteobacteria</taxon>
        <taxon>Alteromonadales</taxon>
        <taxon>Alteromonadaceae</taxon>
        <taxon>Paraglaciecola</taxon>
    </lineage>
</organism>
<evidence type="ECO:0000313" key="1">
    <source>
        <dbReference type="EMBL" id="MCF2947377.1"/>
    </source>
</evidence>
<comment type="caution">
    <text evidence="1">The sequence shown here is derived from an EMBL/GenBank/DDBJ whole genome shotgun (WGS) entry which is preliminary data.</text>
</comment>
<dbReference type="InterPro" id="IPR036237">
    <property type="entry name" value="Xyl_isomerase-like_sf"/>
</dbReference>
<dbReference type="InterPro" id="IPR050312">
    <property type="entry name" value="IolE/XylAMocC-like"/>
</dbReference>
<dbReference type="Proteomes" id="UP001521137">
    <property type="component" value="Unassembled WGS sequence"/>
</dbReference>
<protein>
    <submittedName>
        <fullName evidence="1">Sugar phosphate isomerase/epimerase</fullName>
    </submittedName>
</protein>
<proteinExistence type="predicted"/>
<gene>
    <name evidence="1" type="ORF">L0668_04605</name>
</gene>
<reference evidence="1 2" key="1">
    <citation type="submission" date="2022-01" db="EMBL/GenBank/DDBJ databases">
        <title>Paraglaciecola sp. G1-23.</title>
        <authorList>
            <person name="Jin M.S."/>
            <person name="Han D.M."/>
            <person name="Kim H.M."/>
            <person name="Jeon C.O."/>
        </authorList>
    </citation>
    <scope>NUCLEOTIDE SEQUENCE [LARGE SCALE GENOMIC DNA]</scope>
    <source>
        <strain evidence="1 2">G1-23</strain>
    </source>
</reference>